<dbReference type="Pfam" id="PF00107">
    <property type="entry name" value="ADH_zinc_N"/>
    <property type="match status" value="1"/>
</dbReference>
<organism evidence="2 3">
    <name type="scientific">Kribbella alba</name>
    <dbReference type="NCBI Taxonomy" id="190197"/>
    <lineage>
        <taxon>Bacteria</taxon>
        <taxon>Bacillati</taxon>
        <taxon>Actinomycetota</taxon>
        <taxon>Actinomycetes</taxon>
        <taxon>Propionibacteriales</taxon>
        <taxon>Kribbellaceae</taxon>
        <taxon>Kribbella</taxon>
    </lineage>
</organism>
<dbReference type="PANTHER" id="PTHR43677">
    <property type="entry name" value="SHORT-CHAIN DEHYDROGENASE/REDUCTASE"/>
    <property type="match status" value="1"/>
</dbReference>
<sequence>MRAVRYHLARTLGAKTVIGTASSTAKLDFIRSCGADAAVDISDASWPDRLWETAPGGVEMVLDAVGGKVFDQRMELLAPLGRMVTYGAISGELPSIGGNGVFSLRYITGVGLYNWRQVRPKEARQDVAEVSRLWQSGDLRTAIHGTYALTDTVAVHRVLDDRANLGRLIAIP</sequence>
<reference evidence="3" key="1">
    <citation type="journal article" date="2019" name="Int. J. Syst. Evol. Microbiol.">
        <title>The Global Catalogue of Microorganisms (GCM) 10K type strain sequencing project: providing services to taxonomists for standard genome sequencing and annotation.</title>
        <authorList>
            <consortium name="The Broad Institute Genomics Platform"/>
            <consortium name="The Broad Institute Genome Sequencing Center for Infectious Disease"/>
            <person name="Wu L."/>
            <person name="Ma J."/>
        </authorList>
    </citation>
    <scope>NUCLEOTIDE SEQUENCE [LARGE SCALE GENOMIC DNA]</scope>
    <source>
        <strain evidence="3">JCM 14306</strain>
    </source>
</reference>
<dbReference type="RefSeq" id="WP_344111332.1">
    <property type="nucleotide sequence ID" value="NZ_BAAANE010000004.1"/>
</dbReference>
<proteinExistence type="predicted"/>
<dbReference type="InterPro" id="IPR036291">
    <property type="entry name" value="NAD(P)-bd_dom_sf"/>
</dbReference>
<dbReference type="Gene3D" id="3.90.180.10">
    <property type="entry name" value="Medium-chain alcohol dehydrogenases, catalytic domain"/>
    <property type="match status" value="1"/>
</dbReference>
<dbReference type="EMBL" id="BAAANE010000004">
    <property type="protein sequence ID" value="GAA1635342.1"/>
    <property type="molecule type" value="Genomic_DNA"/>
</dbReference>
<evidence type="ECO:0000313" key="2">
    <source>
        <dbReference type="EMBL" id="GAA1635342.1"/>
    </source>
</evidence>
<dbReference type="Proteomes" id="UP001501319">
    <property type="component" value="Unassembled WGS sequence"/>
</dbReference>
<dbReference type="SUPFAM" id="SSF51735">
    <property type="entry name" value="NAD(P)-binding Rossmann-fold domains"/>
    <property type="match status" value="1"/>
</dbReference>
<evidence type="ECO:0000313" key="3">
    <source>
        <dbReference type="Proteomes" id="UP001501319"/>
    </source>
</evidence>
<dbReference type="InterPro" id="IPR013149">
    <property type="entry name" value="ADH-like_C"/>
</dbReference>
<accession>A0ABP4R5U4</accession>
<name>A0ABP4R5U4_9ACTN</name>
<evidence type="ECO:0000259" key="1">
    <source>
        <dbReference type="Pfam" id="PF00107"/>
    </source>
</evidence>
<dbReference type="InterPro" id="IPR051397">
    <property type="entry name" value="Zn-ADH-like_protein"/>
</dbReference>
<dbReference type="Gene3D" id="3.40.50.720">
    <property type="entry name" value="NAD(P)-binding Rossmann-like Domain"/>
    <property type="match status" value="1"/>
</dbReference>
<comment type="caution">
    <text evidence="2">The sequence shown here is derived from an EMBL/GenBank/DDBJ whole genome shotgun (WGS) entry which is preliminary data.</text>
</comment>
<protein>
    <recommendedName>
        <fullName evidence="1">Alcohol dehydrogenase-like C-terminal domain-containing protein</fullName>
    </recommendedName>
</protein>
<feature type="domain" description="Alcohol dehydrogenase-like C-terminal" evidence="1">
    <location>
        <begin position="8"/>
        <end position="117"/>
    </location>
</feature>
<gene>
    <name evidence="2" type="ORF">GCM10009744_25260</name>
</gene>
<keyword evidence="3" id="KW-1185">Reference proteome</keyword>
<dbReference type="PANTHER" id="PTHR43677:SF4">
    <property type="entry name" value="QUINONE OXIDOREDUCTASE-LIKE PROTEIN 2"/>
    <property type="match status" value="1"/>
</dbReference>